<gene>
    <name evidence="10" type="ORF">PISL3812_02529</name>
</gene>
<dbReference type="SMART" id="SM00724">
    <property type="entry name" value="TLC"/>
    <property type="match status" value="1"/>
</dbReference>
<dbReference type="OMA" id="KLYCLLQ"/>
<dbReference type="InterPro" id="IPR016439">
    <property type="entry name" value="Lag1/Lac1-like"/>
</dbReference>
<keyword evidence="4 8" id="KW-1133">Transmembrane helix</keyword>
<evidence type="ECO:0000256" key="1">
    <source>
        <dbReference type="ARBA" id="ARBA00004141"/>
    </source>
</evidence>
<proteinExistence type="inferred from homology"/>
<dbReference type="EMBL" id="CVMT01000002">
    <property type="protein sequence ID" value="CRG85473.1"/>
    <property type="molecule type" value="Genomic_DNA"/>
</dbReference>
<evidence type="ECO:0000259" key="9">
    <source>
        <dbReference type="PROSITE" id="PS50922"/>
    </source>
</evidence>
<evidence type="ECO:0000313" key="11">
    <source>
        <dbReference type="Proteomes" id="UP000054383"/>
    </source>
</evidence>
<organism evidence="10 11">
    <name type="scientific">Talaromyces islandicus</name>
    <name type="common">Penicillium islandicum</name>
    <dbReference type="NCBI Taxonomy" id="28573"/>
    <lineage>
        <taxon>Eukaryota</taxon>
        <taxon>Fungi</taxon>
        <taxon>Dikarya</taxon>
        <taxon>Ascomycota</taxon>
        <taxon>Pezizomycotina</taxon>
        <taxon>Eurotiomycetes</taxon>
        <taxon>Eurotiomycetidae</taxon>
        <taxon>Eurotiales</taxon>
        <taxon>Trichocomaceae</taxon>
        <taxon>Talaromyces</taxon>
        <taxon>Talaromyces sect. Islandici</taxon>
    </lineage>
</organism>
<keyword evidence="5 6" id="KW-0472">Membrane</keyword>
<dbReference type="PANTHER" id="PTHR12560">
    <property type="entry name" value="LONGEVITY ASSURANCE FACTOR 1 LAG1"/>
    <property type="match status" value="1"/>
</dbReference>
<sequence>MAKHLSRSQQTPESLDQLNACVSAPGARTPRPLQKDATFREWVVQNQIGISLTILSTLLAAHNLYPSVQPFTTPFFQMSYYQPETGLYTQGRDDIYFVVSAVLAFTAVRAIFIDWILRPLAKATGLKKKASLRFAEQAWLVVYDSTYWSYGIYLWKNSAYWSDFRALWTEWPRPGASGAMKWYLLTQLAFWIQQIFTVNIEERRKDYAQMFTHHVVTSILLSSAYIYRFWNVSNVVLSLMDIVDFLLPVAKILKYYGFETLCNIAFVMFLLAWFVTRHVIFPVLCWSIYQNVPTVLPYGCYSGKTAELASTNPYPDRFAHLFGPYLSEDGPFCMNLTVKWIFLSSLLFLLGLSLLWFTMIVKVAVNFVRSGNAEDSRSDDEDEEEAEKTDNEGSETAAERSSGSESSWRRANGSVRTRRGGGRVLGDSDRKALLGRIGCDKPTHD</sequence>
<name>A0A0U1LSD6_TALIS</name>
<dbReference type="PROSITE" id="PS50922">
    <property type="entry name" value="TLC"/>
    <property type="match status" value="1"/>
</dbReference>
<dbReference type="Proteomes" id="UP000054383">
    <property type="component" value="Unassembled WGS sequence"/>
</dbReference>
<feature type="compositionally biased region" description="Acidic residues" evidence="7">
    <location>
        <begin position="377"/>
        <end position="387"/>
    </location>
</feature>
<dbReference type="AlphaFoldDB" id="A0A0U1LSD6"/>
<evidence type="ECO:0000256" key="8">
    <source>
        <dbReference type="SAM" id="Phobius"/>
    </source>
</evidence>
<keyword evidence="10" id="KW-0808">Transferase</keyword>
<dbReference type="GO" id="GO:0046513">
    <property type="term" value="P:ceramide biosynthetic process"/>
    <property type="evidence" value="ECO:0007669"/>
    <property type="project" value="InterPro"/>
</dbReference>
<evidence type="ECO:0000256" key="7">
    <source>
        <dbReference type="SAM" id="MobiDB-lite"/>
    </source>
</evidence>
<feature type="transmembrane region" description="Helical" evidence="8">
    <location>
        <begin position="95"/>
        <end position="117"/>
    </location>
</feature>
<keyword evidence="11" id="KW-1185">Reference proteome</keyword>
<feature type="region of interest" description="Disordered" evidence="7">
    <location>
        <begin position="372"/>
        <end position="428"/>
    </location>
</feature>
<evidence type="ECO:0000313" key="10">
    <source>
        <dbReference type="EMBL" id="CRG85473.1"/>
    </source>
</evidence>
<dbReference type="GO" id="GO:0050291">
    <property type="term" value="F:sphingosine N-acyltransferase activity"/>
    <property type="evidence" value="ECO:0007669"/>
    <property type="project" value="InterPro"/>
</dbReference>
<evidence type="ECO:0000256" key="6">
    <source>
        <dbReference type="PROSITE-ProRule" id="PRU00205"/>
    </source>
</evidence>
<dbReference type="Pfam" id="PF03798">
    <property type="entry name" value="TRAM_LAG1_CLN8"/>
    <property type="match status" value="1"/>
</dbReference>
<feature type="transmembrane region" description="Helical" evidence="8">
    <location>
        <begin position="138"/>
        <end position="155"/>
    </location>
</feature>
<dbReference type="STRING" id="28573.A0A0U1LSD6"/>
<evidence type="ECO:0000256" key="3">
    <source>
        <dbReference type="ARBA" id="ARBA00022692"/>
    </source>
</evidence>
<dbReference type="GO" id="GO:0016020">
    <property type="term" value="C:membrane"/>
    <property type="evidence" value="ECO:0007669"/>
    <property type="project" value="UniProtKB-SubCell"/>
</dbReference>
<keyword evidence="10" id="KW-0012">Acyltransferase</keyword>
<dbReference type="PANTHER" id="PTHR12560:SF0">
    <property type="entry name" value="LD18904P"/>
    <property type="match status" value="1"/>
</dbReference>
<feature type="transmembrane region" description="Helical" evidence="8">
    <location>
        <begin position="340"/>
        <end position="361"/>
    </location>
</feature>
<accession>A0A0U1LSD6</accession>
<feature type="compositionally biased region" description="Low complexity" evidence="7">
    <location>
        <begin position="394"/>
        <end position="415"/>
    </location>
</feature>
<evidence type="ECO:0000256" key="2">
    <source>
        <dbReference type="ARBA" id="ARBA00009808"/>
    </source>
</evidence>
<dbReference type="InterPro" id="IPR006634">
    <property type="entry name" value="TLC-dom"/>
</dbReference>
<evidence type="ECO:0000256" key="4">
    <source>
        <dbReference type="ARBA" id="ARBA00022989"/>
    </source>
</evidence>
<feature type="domain" description="TLC" evidence="9">
    <location>
        <begin position="132"/>
        <end position="369"/>
    </location>
</feature>
<keyword evidence="3 6" id="KW-0812">Transmembrane</keyword>
<protein>
    <submittedName>
        <fullName evidence="10">Sphingosine N-acyltransferase lac1</fullName>
    </submittedName>
</protein>
<dbReference type="OrthoDB" id="537032at2759"/>
<comment type="similarity">
    <text evidence="2">Belongs to the sphingosine N-acyltransferase family.</text>
</comment>
<evidence type="ECO:0000256" key="5">
    <source>
        <dbReference type="ARBA" id="ARBA00023136"/>
    </source>
</evidence>
<reference evidence="10 11" key="1">
    <citation type="submission" date="2015-04" db="EMBL/GenBank/DDBJ databases">
        <authorList>
            <person name="Syromyatnikov M.Y."/>
            <person name="Popov V.N."/>
        </authorList>
    </citation>
    <scope>NUCLEOTIDE SEQUENCE [LARGE SCALE GENOMIC DNA]</scope>
    <source>
        <strain evidence="10">WF-38-12</strain>
    </source>
</reference>
<comment type="subcellular location">
    <subcellularLocation>
        <location evidence="1">Membrane</location>
        <topology evidence="1">Multi-pass membrane protein</topology>
    </subcellularLocation>
</comment>
<feature type="transmembrane region" description="Helical" evidence="8">
    <location>
        <begin position="211"/>
        <end position="230"/>
    </location>
</feature>
<dbReference type="PIRSF" id="PIRSF005225">
    <property type="entry name" value="LAG1_LAC1"/>
    <property type="match status" value="1"/>
</dbReference>